<dbReference type="AlphaFoldDB" id="A0AAD4N287"/>
<dbReference type="GO" id="GO:0050650">
    <property type="term" value="P:chondroitin sulfate proteoglycan biosynthetic process"/>
    <property type="evidence" value="ECO:0007669"/>
    <property type="project" value="InterPro"/>
</dbReference>
<feature type="transmembrane region" description="Helical" evidence="1">
    <location>
        <begin position="20"/>
        <end position="44"/>
    </location>
</feature>
<dbReference type="GO" id="GO:0047756">
    <property type="term" value="F:chondroitin 4-sulfotransferase activity"/>
    <property type="evidence" value="ECO:0007669"/>
    <property type="project" value="InterPro"/>
</dbReference>
<dbReference type="InterPro" id="IPR005331">
    <property type="entry name" value="Sulfotransferase"/>
</dbReference>
<keyword evidence="1" id="KW-0812">Transmembrane</keyword>
<sequence>MSAVTVVQRPKRIRPRRRRLCSCSKVTHLIAFSTLLTLAMLLFITELEQLSSGGFTLHIHKLHVSVAKFSPENLNDSLKMFPFELSLSVGQYNESQFIISDQTSTPIPKVLNPELQKALESQARELERGLERLGNLDALRAQNSDPLPNFSYFGTSSDSDISSMCRGTDAKRCGKKFLRLETRLRVSPKHKLIACIIQKNMSTMLQALMCYLYNTTAFKAEGREFHSECSNVRLCQGKNEHSSISNLRDAMDELLGMESTRGRMKDWSFLAITRHPIDRFLSGFLDKCIRKPYSTKHCNQCQANMTCFIMTEYDRLLKAQKGIRTSKLRSFEDRHFFPQSWRCSFATHLKNYTLIKYPAHSSEAPAFLSKLEKFLRHRKRNVSRDDVSFIRQQIEAGQTVHTTRESEARQFFEQRLRGSPFLMEFIMRMFYWDFKLFGYDLEFH</sequence>
<evidence type="ECO:0000313" key="2">
    <source>
        <dbReference type="EMBL" id="KAI1710392.1"/>
    </source>
</evidence>
<keyword evidence="1" id="KW-0472">Membrane</keyword>
<evidence type="ECO:0000313" key="3">
    <source>
        <dbReference type="Proteomes" id="UP001201812"/>
    </source>
</evidence>
<comment type="caution">
    <text evidence="2">The sequence shown here is derived from an EMBL/GenBank/DDBJ whole genome shotgun (WGS) entry which is preliminary data.</text>
</comment>
<dbReference type="PANTHER" id="PTHR22900:SF5">
    <property type="entry name" value="PROTEIN CBG14245"/>
    <property type="match status" value="1"/>
</dbReference>
<dbReference type="InterPro" id="IPR007669">
    <property type="entry name" value="Chst-1-like"/>
</dbReference>
<protein>
    <submittedName>
        <fullName evidence="2">Sulfotransferase family domain-containing protein</fullName>
    </submittedName>
</protein>
<reference evidence="2" key="1">
    <citation type="submission" date="2022-01" db="EMBL/GenBank/DDBJ databases">
        <title>Genome Sequence Resource for Two Populations of Ditylenchus destructor, the Migratory Endoparasitic Phytonematode.</title>
        <authorList>
            <person name="Zhang H."/>
            <person name="Lin R."/>
            <person name="Xie B."/>
        </authorList>
    </citation>
    <scope>NUCLEOTIDE SEQUENCE</scope>
    <source>
        <strain evidence="2">BazhouSP</strain>
    </source>
</reference>
<dbReference type="GO" id="GO:0016020">
    <property type="term" value="C:membrane"/>
    <property type="evidence" value="ECO:0007669"/>
    <property type="project" value="InterPro"/>
</dbReference>
<dbReference type="Pfam" id="PF03567">
    <property type="entry name" value="Sulfotransfer_2"/>
    <property type="match status" value="1"/>
</dbReference>
<gene>
    <name evidence="2" type="ORF">DdX_10751</name>
</gene>
<name>A0AAD4N287_9BILA</name>
<dbReference type="EMBL" id="JAKKPZ010000026">
    <property type="protein sequence ID" value="KAI1710392.1"/>
    <property type="molecule type" value="Genomic_DNA"/>
</dbReference>
<dbReference type="Proteomes" id="UP001201812">
    <property type="component" value="Unassembled WGS sequence"/>
</dbReference>
<dbReference type="PANTHER" id="PTHR22900">
    <property type="entry name" value="PROTEIN CBG14245-RELATED"/>
    <property type="match status" value="1"/>
</dbReference>
<organism evidence="2 3">
    <name type="scientific">Ditylenchus destructor</name>
    <dbReference type="NCBI Taxonomy" id="166010"/>
    <lineage>
        <taxon>Eukaryota</taxon>
        <taxon>Metazoa</taxon>
        <taxon>Ecdysozoa</taxon>
        <taxon>Nematoda</taxon>
        <taxon>Chromadorea</taxon>
        <taxon>Rhabditida</taxon>
        <taxon>Tylenchina</taxon>
        <taxon>Tylenchomorpha</taxon>
        <taxon>Sphaerularioidea</taxon>
        <taxon>Anguinidae</taxon>
        <taxon>Anguininae</taxon>
        <taxon>Ditylenchus</taxon>
    </lineage>
</organism>
<keyword evidence="3" id="KW-1185">Reference proteome</keyword>
<proteinExistence type="predicted"/>
<dbReference type="GO" id="GO:1902884">
    <property type="term" value="P:positive regulation of response to oxidative stress"/>
    <property type="evidence" value="ECO:0007669"/>
    <property type="project" value="InterPro"/>
</dbReference>
<accession>A0AAD4N287</accession>
<evidence type="ECO:0000256" key="1">
    <source>
        <dbReference type="SAM" id="Phobius"/>
    </source>
</evidence>
<keyword evidence="1" id="KW-1133">Transmembrane helix</keyword>